<evidence type="ECO:0000256" key="8">
    <source>
        <dbReference type="SAM" id="MobiDB-lite"/>
    </source>
</evidence>
<feature type="region of interest" description="Disordered" evidence="8">
    <location>
        <begin position="499"/>
        <end position="725"/>
    </location>
</feature>
<dbReference type="Proteomes" id="UP001634747">
    <property type="component" value="Unassembled WGS sequence"/>
</dbReference>
<dbReference type="InterPro" id="IPR046357">
    <property type="entry name" value="PPIase_dom_sf"/>
</dbReference>
<evidence type="ECO:0000256" key="7">
    <source>
        <dbReference type="PROSITE-ProRule" id="PRU00278"/>
    </source>
</evidence>
<reference evidence="11 12" key="1">
    <citation type="submission" date="2024-12" db="EMBL/GenBank/DDBJ databases">
        <authorList>
            <person name="Lee Y."/>
        </authorList>
    </citation>
    <scope>NUCLEOTIDE SEQUENCE [LARGE SCALE GENOMIC DNA]</scope>
    <source>
        <strain evidence="11 12">03SUJ4</strain>
    </source>
</reference>
<dbReference type="InterPro" id="IPR000297">
    <property type="entry name" value="PPIase_PpiC"/>
</dbReference>
<evidence type="ECO:0000313" key="11">
    <source>
        <dbReference type="EMBL" id="MFN2976960.1"/>
    </source>
</evidence>
<sequence length="725" mass="77181">MTRFSFFSRALVLAGVGSGLALAAVTVSAQQAPQTMPTPRYQTPGIAAPAGPVPAPVFPTTPAITPNGEVAEEVIARVNDQIISRSDLMRGEDLLQQEIAQGGAQAGDAADRQRNLLRDLIDQQLLISKAKELNINPDAELTRRLDEIRKQNNLPTMEALEQAARRQGVSYEDFKSNIRNQIMTQSVVRDEVGRNIHMTHADEERFYEAHKAEFAMPEQVKLSEILVPVSATATDAEIEQAKTKADAIYNKLKGGADFAATAKAESGGPTAAQGGDLGVFKRGQLAKVLEDRTFAQQTGEFTDPIRTRQGFVILKTVDHVQAGTPSLDKIESDVQNAMYQDQIQPALRAYLTKLREDSYVDVRPGFVDSGASPKQTKPVFTAYTAPVPKKKTENKRRLIAARDRARLQDAGLTAKGNTVQPLANVQLDKHGKPKKVKREKVRFGQAPREALPDEISDAATTTTTGTREPSASGQDALGMPGTNPAVAATGVNAGAFGSGSGAGTAAASGSGNGAPGTALAPVSTNNTVNVASESDPLTPLAPARKKTRFSDREPEVKEKKKEVKVDKTIARVTAKPDPATTAEKQDAAQQQTALGLAGDTSKKKKKRQKGEDKQRLQQTTPEKKPDLVDNGLPDRLHQQNGPQQTTGTPSASSATGNLPAENSKEEDKQRRGRQPVTDPAKDASPLPTDAQPPAGTTLPAGTPTQNGTTTPGPGTLTPNPTAPPQ</sequence>
<feature type="domain" description="PpiC" evidence="10">
    <location>
        <begin position="217"/>
        <end position="318"/>
    </location>
</feature>
<evidence type="ECO:0000313" key="12">
    <source>
        <dbReference type="Proteomes" id="UP001634747"/>
    </source>
</evidence>
<dbReference type="PANTHER" id="PTHR47245:SF1">
    <property type="entry name" value="FOLDASE PROTEIN PRSA"/>
    <property type="match status" value="1"/>
</dbReference>
<keyword evidence="4" id="KW-0574">Periplasm</keyword>
<dbReference type="Pfam" id="PF13616">
    <property type="entry name" value="Rotamase_3"/>
    <property type="match status" value="1"/>
</dbReference>
<organism evidence="11 12">
    <name type="scientific">Terriglobus aquaticus</name>
    <dbReference type="NCBI Taxonomy" id="940139"/>
    <lineage>
        <taxon>Bacteria</taxon>
        <taxon>Pseudomonadati</taxon>
        <taxon>Acidobacteriota</taxon>
        <taxon>Terriglobia</taxon>
        <taxon>Terriglobales</taxon>
        <taxon>Acidobacteriaceae</taxon>
        <taxon>Terriglobus</taxon>
    </lineage>
</organism>
<keyword evidence="3 9" id="KW-0732">Signal</keyword>
<dbReference type="RefSeq" id="WP_263414862.1">
    <property type="nucleotide sequence ID" value="NZ_BAABBH010000001.1"/>
</dbReference>
<keyword evidence="6 7" id="KW-0413">Isomerase</keyword>
<evidence type="ECO:0000256" key="6">
    <source>
        <dbReference type="ARBA" id="ARBA00023235"/>
    </source>
</evidence>
<protein>
    <recommendedName>
        <fullName evidence="2">peptidylprolyl isomerase</fullName>
        <ecNumber evidence="2">5.2.1.8</ecNumber>
    </recommendedName>
</protein>
<feature type="compositionally biased region" description="Low complexity" evidence="8">
    <location>
        <begin position="638"/>
        <end position="656"/>
    </location>
</feature>
<dbReference type="InterPro" id="IPR050245">
    <property type="entry name" value="PrsA_foldase"/>
</dbReference>
<evidence type="ECO:0000259" key="10">
    <source>
        <dbReference type="PROSITE" id="PS50198"/>
    </source>
</evidence>
<keyword evidence="5 7" id="KW-0697">Rotamase</keyword>
<dbReference type="GO" id="GO:0003755">
    <property type="term" value="F:peptidyl-prolyl cis-trans isomerase activity"/>
    <property type="evidence" value="ECO:0007669"/>
    <property type="project" value="UniProtKB-EC"/>
</dbReference>
<comment type="caution">
    <text evidence="11">The sequence shown here is derived from an EMBL/GenBank/DDBJ whole genome shotgun (WGS) entry which is preliminary data.</text>
</comment>
<dbReference type="Gene3D" id="1.10.4030.10">
    <property type="entry name" value="Porin chaperone SurA, peptide-binding domain"/>
    <property type="match status" value="1"/>
</dbReference>
<evidence type="ECO:0000256" key="4">
    <source>
        <dbReference type="ARBA" id="ARBA00022764"/>
    </source>
</evidence>
<dbReference type="EMBL" id="JBJYXY010000001">
    <property type="protein sequence ID" value="MFN2976960.1"/>
    <property type="molecule type" value="Genomic_DNA"/>
</dbReference>
<dbReference type="Pfam" id="PF09312">
    <property type="entry name" value="SurA_N"/>
    <property type="match status" value="1"/>
</dbReference>
<dbReference type="SUPFAM" id="SSF109998">
    <property type="entry name" value="Triger factor/SurA peptide-binding domain-like"/>
    <property type="match status" value="1"/>
</dbReference>
<evidence type="ECO:0000256" key="5">
    <source>
        <dbReference type="ARBA" id="ARBA00023110"/>
    </source>
</evidence>
<evidence type="ECO:0000256" key="2">
    <source>
        <dbReference type="ARBA" id="ARBA00013194"/>
    </source>
</evidence>
<comment type="catalytic activity">
    <reaction evidence="1">
        <text>[protein]-peptidylproline (omega=180) = [protein]-peptidylproline (omega=0)</text>
        <dbReference type="Rhea" id="RHEA:16237"/>
        <dbReference type="Rhea" id="RHEA-COMP:10747"/>
        <dbReference type="Rhea" id="RHEA-COMP:10748"/>
        <dbReference type="ChEBI" id="CHEBI:83833"/>
        <dbReference type="ChEBI" id="CHEBI:83834"/>
        <dbReference type="EC" id="5.2.1.8"/>
    </reaction>
</comment>
<dbReference type="PROSITE" id="PS50198">
    <property type="entry name" value="PPIC_PPIASE_2"/>
    <property type="match status" value="1"/>
</dbReference>
<evidence type="ECO:0000256" key="3">
    <source>
        <dbReference type="ARBA" id="ARBA00022729"/>
    </source>
</evidence>
<evidence type="ECO:0000256" key="9">
    <source>
        <dbReference type="SAM" id="SignalP"/>
    </source>
</evidence>
<dbReference type="Gene3D" id="3.10.50.40">
    <property type="match status" value="1"/>
</dbReference>
<dbReference type="PANTHER" id="PTHR47245">
    <property type="entry name" value="PEPTIDYLPROLYL ISOMERASE"/>
    <property type="match status" value="1"/>
</dbReference>
<name>A0ABW9KPX8_9BACT</name>
<feature type="compositionally biased region" description="Basic and acidic residues" evidence="8">
    <location>
        <begin position="548"/>
        <end position="569"/>
    </location>
</feature>
<proteinExistence type="predicted"/>
<keyword evidence="12" id="KW-1185">Reference proteome</keyword>
<gene>
    <name evidence="11" type="ORF">ACK2TP_14410</name>
</gene>
<dbReference type="SUPFAM" id="SSF54534">
    <property type="entry name" value="FKBP-like"/>
    <property type="match status" value="1"/>
</dbReference>
<accession>A0ABW9KPX8</accession>
<feature type="region of interest" description="Disordered" evidence="8">
    <location>
        <begin position="428"/>
        <end position="482"/>
    </location>
</feature>
<feature type="chain" id="PRO_5047385792" description="peptidylprolyl isomerase" evidence="9">
    <location>
        <begin position="24"/>
        <end position="725"/>
    </location>
</feature>
<feature type="compositionally biased region" description="Basic and acidic residues" evidence="8">
    <location>
        <begin position="609"/>
        <end position="637"/>
    </location>
</feature>
<evidence type="ECO:0000256" key="1">
    <source>
        <dbReference type="ARBA" id="ARBA00000971"/>
    </source>
</evidence>
<feature type="compositionally biased region" description="Basic residues" evidence="8">
    <location>
        <begin position="431"/>
        <end position="440"/>
    </location>
</feature>
<feature type="compositionally biased region" description="Low complexity" evidence="8">
    <location>
        <begin position="587"/>
        <end position="599"/>
    </location>
</feature>
<dbReference type="InterPro" id="IPR015391">
    <property type="entry name" value="SurA_N"/>
</dbReference>
<feature type="compositionally biased region" description="Polar residues" evidence="8">
    <location>
        <begin position="522"/>
        <end position="532"/>
    </location>
</feature>
<dbReference type="EC" id="5.2.1.8" evidence="2"/>
<dbReference type="InterPro" id="IPR027304">
    <property type="entry name" value="Trigger_fact/SurA_dom_sf"/>
</dbReference>
<feature type="signal peptide" evidence="9">
    <location>
        <begin position="1"/>
        <end position="23"/>
    </location>
</feature>
<feature type="compositionally biased region" description="Low complexity" evidence="8">
    <location>
        <begin position="692"/>
        <end position="719"/>
    </location>
</feature>